<dbReference type="CDD" id="cd16961">
    <property type="entry name" value="RMtype1_S_TRD-CR_like"/>
    <property type="match status" value="1"/>
</dbReference>
<evidence type="ECO:0000313" key="6">
    <source>
        <dbReference type="Proteomes" id="UP000658278"/>
    </source>
</evidence>
<name>A0A934R7W4_9BACT</name>
<dbReference type="GO" id="GO:0004519">
    <property type="term" value="F:endonuclease activity"/>
    <property type="evidence" value="ECO:0007669"/>
    <property type="project" value="UniProtKB-KW"/>
</dbReference>
<keyword evidence="5" id="KW-0540">Nuclease</keyword>
<keyword evidence="3" id="KW-0238">DNA-binding</keyword>
<feature type="domain" description="Type I restriction modification DNA specificity" evidence="4">
    <location>
        <begin position="112"/>
        <end position="195"/>
    </location>
</feature>
<keyword evidence="5" id="KW-0255">Endonuclease</keyword>
<dbReference type="Pfam" id="PF01420">
    <property type="entry name" value="Methylase_S"/>
    <property type="match status" value="1"/>
</dbReference>
<dbReference type="InterPro" id="IPR051212">
    <property type="entry name" value="Type-I_RE_S_subunit"/>
</dbReference>
<comment type="similarity">
    <text evidence="1">Belongs to the type-I restriction system S methylase family.</text>
</comment>
<keyword evidence="2" id="KW-0680">Restriction system</keyword>
<proteinExistence type="inferred from homology"/>
<evidence type="ECO:0000256" key="1">
    <source>
        <dbReference type="ARBA" id="ARBA00010923"/>
    </source>
</evidence>
<gene>
    <name evidence="5" type="ORF">JIN81_07655</name>
</gene>
<organism evidence="5 6">
    <name type="scientific">Haloferula rosea</name>
    <dbReference type="NCBI Taxonomy" id="490093"/>
    <lineage>
        <taxon>Bacteria</taxon>
        <taxon>Pseudomonadati</taxon>
        <taxon>Verrucomicrobiota</taxon>
        <taxon>Verrucomicrobiia</taxon>
        <taxon>Verrucomicrobiales</taxon>
        <taxon>Verrucomicrobiaceae</taxon>
        <taxon>Haloferula</taxon>
    </lineage>
</organism>
<protein>
    <submittedName>
        <fullName evidence="5">Restriction endonuclease subunit S</fullName>
    </submittedName>
</protein>
<dbReference type="SUPFAM" id="SSF116734">
    <property type="entry name" value="DNA methylase specificity domain"/>
    <property type="match status" value="2"/>
</dbReference>
<evidence type="ECO:0000256" key="3">
    <source>
        <dbReference type="ARBA" id="ARBA00023125"/>
    </source>
</evidence>
<keyword evidence="6" id="KW-1185">Reference proteome</keyword>
<dbReference type="GO" id="GO:0003677">
    <property type="term" value="F:DNA binding"/>
    <property type="evidence" value="ECO:0007669"/>
    <property type="project" value="UniProtKB-KW"/>
</dbReference>
<dbReference type="RefSeq" id="WP_200278265.1">
    <property type="nucleotide sequence ID" value="NZ_JAENII010000004.1"/>
</dbReference>
<evidence type="ECO:0000259" key="4">
    <source>
        <dbReference type="Pfam" id="PF01420"/>
    </source>
</evidence>
<keyword evidence="5" id="KW-0378">Hydrolase</keyword>
<dbReference type="EMBL" id="JAENII010000004">
    <property type="protein sequence ID" value="MBK1826889.1"/>
    <property type="molecule type" value="Genomic_DNA"/>
</dbReference>
<dbReference type="Proteomes" id="UP000658278">
    <property type="component" value="Unassembled WGS sequence"/>
</dbReference>
<dbReference type="Gene3D" id="3.90.220.20">
    <property type="entry name" value="DNA methylase specificity domains"/>
    <property type="match status" value="2"/>
</dbReference>
<dbReference type="PANTHER" id="PTHR43140:SF1">
    <property type="entry name" value="TYPE I RESTRICTION ENZYME ECOKI SPECIFICITY SUBUNIT"/>
    <property type="match status" value="1"/>
</dbReference>
<comment type="caution">
    <text evidence="5">The sequence shown here is derived from an EMBL/GenBank/DDBJ whole genome shotgun (WGS) entry which is preliminary data.</text>
</comment>
<dbReference type="InterPro" id="IPR000055">
    <property type="entry name" value="Restrct_endonuc_typeI_TRD"/>
</dbReference>
<dbReference type="InterPro" id="IPR044946">
    <property type="entry name" value="Restrct_endonuc_typeI_TRD_sf"/>
</dbReference>
<dbReference type="Gene3D" id="1.10.287.1120">
    <property type="entry name" value="Bipartite methylase S protein"/>
    <property type="match status" value="1"/>
</dbReference>
<evidence type="ECO:0000256" key="2">
    <source>
        <dbReference type="ARBA" id="ARBA00022747"/>
    </source>
</evidence>
<dbReference type="AlphaFoldDB" id="A0A934R7W4"/>
<accession>A0A934R7W4</accession>
<dbReference type="PANTHER" id="PTHR43140">
    <property type="entry name" value="TYPE-1 RESTRICTION ENZYME ECOKI SPECIFICITY PROTEIN"/>
    <property type="match status" value="1"/>
</dbReference>
<dbReference type="GO" id="GO:0009307">
    <property type="term" value="P:DNA restriction-modification system"/>
    <property type="evidence" value="ECO:0007669"/>
    <property type="project" value="UniProtKB-KW"/>
</dbReference>
<reference evidence="5" key="1">
    <citation type="submission" date="2021-01" db="EMBL/GenBank/DDBJ databases">
        <title>Modified the classification status of verrucomicrobia.</title>
        <authorList>
            <person name="Feng X."/>
        </authorList>
    </citation>
    <scope>NUCLEOTIDE SEQUENCE</scope>
    <source>
        <strain evidence="5">KCTC 22201</strain>
    </source>
</reference>
<sequence length="425" mass="48338">MSVYPKYDRYKDSGVDWLGDVPEHWEVESLRAAAELFVEKNRPDLPVLSVYREYGVILKDSRDDNHNATSLDTSSYKVVQPGDLAVNKMKAWQGSLGVSEHHGIVSPAYITCRLNQKKVSGRYIHYLLRSKTLVGALDSISYGVRVGQWDMRFEDFKKVGITIPPKPEQDRIVTFLDRKTAEIDALIAKKQRQIELLDEQKAILINRAVTRGLNPNAKLKPSGIEWIGEIPAHWTTERSKRVFAQRKELARPDDIQLSATQAYGVIGQDDYEKRIGRRIVKIMLHLEKRKHVELDDFVISMRSFQGGLERAWVSGCIRSSYTILRPIAEVDAGFFTHFFKSHSYIKALQSTGNFIRDGQDLNYDNFCAVDIILPPIAEQKEIGSKIQEFLGKTAEAIRGIEREINSLKTLRSTLIAHAVTGRIKV</sequence>
<evidence type="ECO:0000313" key="5">
    <source>
        <dbReference type="EMBL" id="MBK1826889.1"/>
    </source>
</evidence>